<dbReference type="EMBL" id="MU001510">
    <property type="protein sequence ID" value="KAF2438962.1"/>
    <property type="molecule type" value="Genomic_DNA"/>
</dbReference>
<dbReference type="SMART" id="SM00484">
    <property type="entry name" value="XPGI"/>
    <property type="match status" value="1"/>
</dbReference>
<dbReference type="InterPro" id="IPR006085">
    <property type="entry name" value="XPG_DNA_repair_N"/>
</dbReference>
<proteinExistence type="predicted"/>
<feature type="region of interest" description="Disordered" evidence="3">
    <location>
        <begin position="679"/>
        <end position="704"/>
    </location>
</feature>
<dbReference type="PRINTS" id="PR00853">
    <property type="entry name" value="XPGRADSUPER"/>
</dbReference>
<name>A0A9P4P7Y0_9PLEO</name>
<comment type="caution">
    <text evidence="5">The sequence shown here is derived from an EMBL/GenBank/DDBJ whole genome shotgun (WGS) entry which is preliminary data.</text>
</comment>
<evidence type="ECO:0000256" key="2">
    <source>
        <dbReference type="ARBA" id="ARBA00022801"/>
    </source>
</evidence>
<dbReference type="InterPro" id="IPR036279">
    <property type="entry name" value="5-3_exonuclease_C_sf"/>
</dbReference>
<organism evidence="5 6">
    <name type="scientific">Karstenula rhodostoma CBS 690.94</name>
    <dbReference type="NCBI Taxonomy" id="1392251"/>
    <lineage>
        <taxon>Eukaryota</taxon>
        <taxon>Fungi</taxon>
        <taxon>Dikarya</taxon>
        <taxon>Ascomycota</taxon>
        <taxon>Pezizomycotina</taxon>
        <taxon>Dothideomycetes</taxon>
        <taxon>Pleosporomycetidae</taxon>
        <taxon>Pleosporales</taxon>
        <taxon>Massarineae</taxon>
        <taxon>Didymosphaeriaceae</taxon>
        <taxon>Karstenula</taxon>
    </lineage>
</organism>
<feature type="compositionally biased region" description="Polar residues" evidence="3">
    <location>
        <begin position="498"/>
        <end position="512"/>
    </location>
</feature>
<accession>A0A9P4P7Y0</accession>
<feature type="region of interest" description="Disordered" evidence="3">
    <location>
        <begin position="439"/>
        <end position="550"/>
    </location>
</feature>
<dbReference type="SUPFAM" id="SSF47807">
    <property type="entry name" value="5' to 3' exonuclease, C-terminal subdomain"/>
    <property type="match status" value="1"/>
</dbReference>
<dbReference type="Gene3D" id="3.40.50.1010">
    <property type="entry name" value="5'-nuclease"/>
    <property type="match status" value="2"/>
</dbReference>
<dbReference type="Proteomes" id="UP000799764">
    <property type="component" value="Unassembled WGS sequence"/>
</dbReference>
<keyword evidence="2" id="KW-0378">Hydrolase</keyword>
<dbReference type="InterPro" id="IPR029060">
    <property type="entry name" value="PIN-like_dom_sf"/>
</dbReference>
<dbReference type="GO" id="GO:0006281">
    <property type="term" value="P:DNA repair"/>
    <property type="evidence" value="ECO:0007669"/>
    <property type="project" value="UniProtKB-ARBA"/>
</dbReference>
<feature type="domain" description="XPG-I" evidence="4">
    <location>
        <begin position="120"/>
        <end position="189"/>
    </location>
</feature>
<dbReference type="OrthoDB" id="2959108at2759"/>
<sequence>MGITALWDVIKGEDHSVPIAQLAEAHFKKHGRPLRIAVDEADWRFNNLTAQQVYMIRETSNEPAFQGIEKSMFYRICRLLTLNVQLLFVFDGPGRPWKRGRRGQGKINYEERRLLKELLDHFRIPHHEAPGEAEAECARLQQLEVVDAVFSQDSDTLMFGCSFLVRDDRVAKEKGNNDRSKENTKKSGTSVRVIYGQDIQRRHNFDREGLVLFAMLCGGDYDMTGLRNCGSAMAAGAVRAGLGTSLCQCKTREDCALWRDELSAYFQTQRGRKPEIPLDYPSIKTLDKYNRPKVSTDDQLRNLRGLRRGWDHTIDELKLLELTSSRFNIWGRLYMNWVGPVLLTKSLVARDLTLPKEHVHQIKFTKQRGKKDSTEPVLPPLLKSLAFSPFALTTLTQHGFEGERAGYWTSKAQDPFEPEHTVKAEIPLYLLQKVLPSSLLDPPSAPKTTPRKRKRQAEDDARSNRTTAMEPERLTRPLNRITTQRPSASLLYPKSLKSGRSNSLEPTNSQCHEITRPMPSSAEHVSLLSDSEEDASPLQRRSSVIDLGHSPSDFERAIQLSLQESDMPQAIALPYQQRWPSRSVALAGHEREAAPELFAQQSALRTESRNAMSGKSSDSARELHPAFISVSVGHHLRTAQAKKISAAAMPPLDPAEVTHGPSTAADIRAARLKFFGPDNTARTTLNQTPSLSQGSSPSGTLGRATSRSIPLDIEIIDLT</sequence>
<feature type="compositionally biased region" description="Polar residues" evidence="3">
    <location>
        <begin position="680"/>
        <end position="704"/>
    </location>
</feature>
<dbReference type="PANTHER" id="PTHR11081">
    <property type="entry name" value="FLAP ENDONUCLEASE FAMILY MEMBER"/>
    <property type="match status" value="1"/>
</dbReference>
<dbReference type="AlphaFoldDB" id="A0A9P4P7Y0"/>
<dbReference type="SUPFAM" id="SSF88723">
    <property type="entry name" value="PIN domain-like"/>
    <property type="match status" value="1"/>
</dbReference>
<dbReference type="PANTHER" id="PTHR11081:SF62">
    <property type="entry name" value="XPG-I DOMAIN-CONTAINING PROTEIN"/>
    <property type="match status" value="1"/>
</dbReference>
<dbReference type="Pfam" id="PF00867">
    <property type="entry name" value="XPG_I"/>
    <property type="match status" value="1"/>
</dbReference>
<protein>
    <submittedName>
        <fullName evidence="5">PIN domain-like protein</fullName>
    </submittedName>
</protein>
<dbReference type="GO" id="GO:0017108">
    <property type="term" value="F:5'-flap endonuclease activity"/>
    <property type="evidence" value="ECO:0007669"/>
    <property type="project" value="TreeGrafter"/>
</dbReference>
<evidence type="ECO:0000259" key="4">
    <source>
        <dbReference type="SMART" id="SM00484"/>
    </source>
</evidence>
<evidence type="ECO:0000313" key="6">
    <source>
        <dbReference type="Proteomes" id="UP000799764"/>
    </source>
</evidence>
<dbReference type="InterPro" id="IPR006084">
    <property type="entry name" value="XPG/Rad2"/>
</dbReference>
<dbReference type="CDD" id="cd09870">
    <property type="entry name" value="PIN_YEN1"/>
    <property type="match status" value="1"/>
</dbReference>
<reference evidence="5" key="1">
    <citation type="journal article" date="2020" name="Stud. Mycol.">
        <title>101 Dothideomycetes genomes: a test case for predicting lifestyles and emergence of pathogens.</title>
        <authorList>
            <person name="Haridas S."/>
            <person name="Albert R."/>
            <person name="Binder M."/>
            <person name="Bloem J."/>
            <person name="Labutti K."/>
            <person name="Salamov A."/>
            <person name="Andreopoulos B."/>
            <person name="Baker S."/>
            <person name="Barry K."/>
            <person name="Bills G."/>
            <person name="Bluhm B."/>
            <person name="Cannon C."/>
            <person name="Castanera R."/>
            <person name="Culley D."/>
            <person name="Daum C."/>
            <person name="Ezra D."/>
            <person name="Gonzalez J."/>
            <person name="Henrissat B."/>
            <person name="Kuo A."/>
            <person name="Liang C."/>
            <person name="Lipzen A."/>
            <person name="Lutzoni F."/>
            <person name="Magnuson J."/>
            <person name="Mondo S."/>
            <person name="Nolan M."/>
            <person name="Ohm R."/>
            <person name="Pangilinan J."/>
            <person name="Park H.-J."/>
            <person name="Ramirez L."/>
            <person name="Alfaro M."/>
            <person name="Sun H."/>
            <person name="Tritt A."/>
            <person name="Yoshinaga Y."/>
            <person name="Zwiers L.-H."/>
            <person name="Turgeon B."/>
            <person name="Goodwin S."/>
            <person name="Spatafora J."/>
            <person name="Crous P."/>
            <person name="Grigoriev I."/>
        </authorList>
    </citation>
    <scope>NUCLEOTIDE SEQUENCE</scope>
    <source>
        <strain evidence="5">CBS 690.94</strain>
    </source>
</reference>
<dbReference type="InterPro" id="IPR006086">
    <property type="entry name" value="XPG-I_dom"/>
</dbReference>
<evidence type="ECO:0000256" key="3">
    <source>
        <dbReference type="SAM" id="MobiDB-lite"/>
    </source>
</evidence>
<dbReference type="Pfam" id="PF00752">
    <property type="entry name" value="XPG_N"/>
    <property type="match status" value="1"/>
</dbReference>
<keyword evidence="6" id="KW-1185">Reference proteome</keyword>
<gene>
    <name evidence="5" type="ORF">P171DRAFT_128733</name>
</gene>
<evidence type="ECO:0000256" key="1">
    <source>
        <dbReference type="ARBA" id="ARBA00022722"/>
    </source>
</evidence>
<keyword evidence="1" id="KW-0540">Nuclease</keyword>
<evidence type="ECO:0000313" key="5">
    <source>
        <dbReference type="EMBL" id="KAF2438962.1"/>
    </source>
</evidence>